<evidence type="ECO:0000313" key="2">
    <source>
        <dbReference type="Proteomes" id="UP001208771"/>
    </source>
</evidence>
<dbReference type="Gene3D" id="3.40.50.1820">
    <property type="entry name" value="alpha/beta hydrolase"/>
    <property type="match status" value="1"/>
</dbReference>
<proteinExistence type="predicted"/>
<dbReference type="EMBL" id="JANFPI010000001">
    <property type="protein sequence ID" value="MCX8995494.1"/>
    <property type="molecule type" value="Genomic_DNA"/>
</dbReference>
<protein>
    <submittedName>
        <fullName evidence="1">Alpha/beta hydrolase</fullName>
    </submittedName>
</protein>
<dbReference type="GO" id="GO:0016787">
    <property type="term" value="F:hydrolase activity"/>
    <property type="evidence" value="ECO:0007669"/>
    <property type="project" value="UniProtKB-KW"/>
</dbReference>
<gene>
    <name evidence="1" type="ORF">NOF55_00045</name>
</gene>
<sequence length="341" mass="37173">MLHLIRSVLVFLSFPLGLNDALSADPRLGPFEKPRPKQLAVPLGEETFGKYEALNGAIGSPDRCGEIPDALWVGADGEGECIRYYPQGLQASNSLVLVYFGGDVILRTRKAVRFVSDLYAAQSPHSIGADMAAWGEEAGTPAVFLARPGTYGSSGDHNMRRMPREIALMDGALDRLKARFNVGAFVLVGQSGGGHVAASLVNRRDDIAAVFISSGLLSVKRAMRAWEHRRSIPGRLLYDAAAFYDPIEDIEKIGREPAPAIWVISDPDDRVVPFSTQLHYVRRLRAAGFAPHHVYAHAGDARRHVLAPHAKRAAALFARGGSERDIRAALHALDIDNLERD</sequence>
<dbReference type="SUPFAM" id="SSF53474">
    <property type="entry name" value="alpha/beta-Hydrolases"/>
    <property type="match status" value="1"/>
</dbReference>
<keyword evidence="1" id="KW-0378">Hydrolase</keyword>
<reference evidence="1" key="1">
    <citation type="submission" date="2022-07" db="EMBL/GenBank/DDBJ databases">
        <title>Ectorhizobium quercum gen.nov., sp. nov.</title>
        <authorList>
            <person name="Ma T."/>
            <person name="Li Y."/>
        </authorList>
    </citation>
    <scope>NUCLEOTIDE SEQUENCE</scope>
    <source>
        <strain evidence="1">BDR2-2</strain>
    </source>
</reference>
<dbReference type="Proteomes" id="UP001208771">
    <property type="component" value="Unassembled WGS sequence"/>
</dbReference>
<keyword evidence="2" id="KW-1185">Reference proteome</keyword>
<organism evidence="1 2">
    <name type="scientific">Ectorhizobium quercum</name>
    <dbReference type="NCBI Taxonomy" id="2965071"/>
    <lineage>
        <taxon>Bacteria</taxon>
        <taxon>Pseudomonadati</taxon>
        <taxon>Pseudomonadota</taxon>
        <taxon>Alphaproteobacteria</taxon>
        <taxon>Hyphomicrobiales</taxon>
        <taxon>Rhizobiaceae</taxon>
        <taxon>Ectorhizobium</taxon>
    </lineage>
</organism>
<evidence type="ECO:0000313" key="1">
    <source>
        <dbReference type="EMBL" id="MCX8995494.1"/>
    </source>
</evidence>
<name>A0AAE3MV80_9HYPH</name>
<comment type="caution">
    <text evidence="1">The sequence shown here is derived from an EMBL/GenBank/DDBJ whole genome shotgun (WGS) entry which is preliminary data.</text>
</comment>
<dbReference type="RefSeq" id="WP_306409277.1">
    <property type="nucleotide sequence ID" value="NZ_JANFPI010000001.1"/>
</dbReference>
<dbReference type="InterPro" id="IPR029058">
    <property type="entry name" value="AB_hydrolase_fold"/>
</dbReference>
<dbReference type="AlphaFoldDB" id="A0AAE3MV80"/>
<accession>A0AAE3MV80</accession>